<accession>A0A835IDP1</accession>
<evidence type="ECO:0000313" key="2">
    <source>
        <dbReference type="EMBL" id="KAF9616080.1"/>
    </source>
</evidence>
<evidence type="ECO:0000313" key="3">
    <source>
        <dbReference type="Proteomes" id="UP000631114"/>
    </source>
</evidence>
<dbReference type="AlphaFoldDB" id="A0A835IDP1"/>
<organism evidence="2 3">
    <name type="scientific">Coptis chinensis</name>
    <dbReference type="NCBI Taxonomy" id="261450"/>
    <lineage>
        <taxon>Eukaryota</taxon>
        <taxon>Viridiplantae</taxon>
        <taxon>Streptophyta</taxon>
        <taxon>Embryophyta</taxon>
        <taxon>Tracheophyta</taxon>
        <taxon>Spermatophyta</taxon>
        <taxon>Magnoliopsida</taxon>
        <taxon>Ranunculales</taxon>
        <taxon>Ranunculaceae</taxon>
        <taxon>Coptidoideae</taxon>
        <taxon>Coptis</taxon>
    </lineage>
</organism>
<feature type="region of interest" description="Disordered" evidence="1">
    <location>
        <begin position="86"/>
        <end position="108"/>
    </location>
</feature>
<feature type="compositionally biased region" description="Acidic residues" evidence="1">
    <location>
        <begin position="178"/>
        <end position="187"/>
    </location>
</feature>
<feature type="compositionally biased region" description="Gly residues" evidence="1">
    <location>
        <begin position="1"/>
        <end position="14"/>
    </location>
</feature>
<proteinExistence type="predicted"/>
<sequence>MGTMGVGASSGGQGLIEPRSPIHGKGVKSQPFSKTAIHHSVLVEVERIDIGESKSSPGPKSALLFTSTESLESKRTELDINVSMLFDDDSDGSPDKVDTAEQENNTGFDINIPNLNDMDDEIADVDVDVDVSDNEAGKGPNAAEALRAQNIPRDYFPHVCRSKLKTFVSSQPYFVVCDDDDEEEDGGGVDNKQQLQQ</sequence>
<reference evidence="2 3" key="1">
    <citation type="submission" date="2020-10" db="EMBL/GenBank/DDBJ databases">
        <title>The Coptis chinensis genome and diversification of protoberbering-type alkaloids.</title>
        <authorList>
            <person name="Wang B."/>
            <person name="Shu S."/>
            <person name="Song C."/>
            <person name="Liu Y."/>
        </authorList>
    </citation>
    <scope>NUCLEOTIDE SEQUENCE [LARGE SCALE GENOMIC DNA]</scope>
    <source>
        <strain evidence="2">HL-2020</strain>
        <tissue evidence="2">Leaf</tissue>
    </source>
</reference>
<keyword evidence="3" id="KW-1185">Reference proteome</keyword>
<feature type="region of interest" description="Disordered" evidence="1">
    <location>
        <begin position="178"/>
        <end position="197"/>
    </location>
</feature>
<protein>
    <submittedName>
        <fullName evidence="2">Uncharacterized protein</fullName>
    </submittedName>
</protein>
<gene>
    <name evidence="2" type="ORF">IFM89_028546</name>
</gene>
<evidence type="ECO:0000256" key="1">
    <source>
        <dbReference type="SAM" id="MobiDB-lite"/>
    </source>
</evidence>
<comment type="caution">
    <text evidence="2">The sequence shown here is derived from an EMBL/GenBank/DDBJ whole genome shotgun (WGS) entry which is preliminary data.</text>
</comment>
<dbReference type="EMBL" id="JADFTS010000003">
    <property type="protein sequence ID" value="KAF9616080.1"/>
    <property type="molecule type" value="Genomic_DNA"/>
</dbReference>
<feature type="region of interest" description="Disordered" evidence="1">
    <location>
        <begin position="1"/>
        <end position="33"/>
    </location>
</feature>
<dbReference type="Proteomes" id="UP000631114">
    <property type="component" value="Unassembled WGS sequence"/>
</dbReference>
<name>A0A835IDP1_9MAGN</name>